<dbReference type="SUPFAM" id="SSF110738">
    <property type="entry name" value="Glycerate kinase I"/>
    <property type="match status" value="1"/>
</dbReference>
<dbReference type="RefSeq" id="WP_096057429.1">
    <property type="nucleotide sequence ID" value="NZ_CP023344.1"/>
</dbReference>
<evidence type="ECO:0000256" key="3">
    <source>
        <dbReference type="ARBA" id="ARBA00022777"/>
    </source>
</evidence>
<organism evidence="5 6">
    <name type="scientific">Nibricoccus aquaticus</name>
    <dbReference type="NCBI Taxonomy" id="2576891"/>
    <lineage>
        <taxon>Bacteria</taxon>
        <taxon>Pseudomonadati</taxon>
        <taxon>Verrucomicrobiota</taxon>
        <taxon>Opitutia</taxon>
        <taxon>Opitutales</taxon>
        <taxon>Opitutaceae</taxon>
        <taxon>Nibricoccus</taxon>
    </lineage>
</organism>
<dbReference type="GO" id="GO:0008887">
    <property type="term" value="F:glycerate kinase activity"/>
    <property type="evidence" value="ECO:0007669"/>
    <property type="project" value="UniProtKB-UniRule"/>
</dbReference>
<keyword evidence="3 4" id="KW-0418">Kinase</keyword>
<dbReference type="InterPro" id="IPR018193">
    <property type="entry name" value="Glyc_kinase_flavodox-like_fold"/>
</dbReference>
<dbReference type="NCBIfam" id="TIGR00045">
    <property type="entry name" value="glycerate kinase"/>
    <property type="match status" value="1"/>
</dbReference>
<sequence length="387" mass="40128">MLPPHRILISPDKFKGTLTARQAAEAIARGLRCEFANSEITILPIADGGEGTVEALASVQGSASMHRVPTMDAYGRPRNADVVVLRDVSVCESASPLGLVIIEPALRDPWKASSRGLGLLLRDLAARGAKKIFVGLGGSATNDAGLGLAAALGWIFMDESGHPVDPLPVNFAFIQKLVPPEKAFAVEVVGLCDVNNPLLGADGASLVYGPQKGLAEPVRMDAEMARIADLVAKQSGLDYRNQPGAGAAGGLGYGLLTFACARLAPGFETIADLLGISEAIAGSDLVITGEGRIDRQTLFGKGPAALAKMAASHAKPVVAFCGQLEAGADEQGLFAEIVPMVDRETSAEVAVKRATETLELAAARFAARWIRRHAGVPGSPPAKSTSG</sequence>
<dbReference type="Pfam" id="PF02595">
    <property type="entry name" value="Gly_kinase"/>
    <property type="match status" value="1"/>
</dbReference>
<dbReference type="PIRSF" id="PIRSF006078">
    <property type="entry name" value="GlxK"/>
    <property type="match status" value="1"/>
</dbReference>
<dbReference type="PANTHER" id="PTHR21599:SF0">
    <property type="entry name" value="GLYCERATE KINASE"/>
    <property type="match status" value="1"/>
</dbReference>
<dbReference type="Gene3D" id="3.40.50.10350">
    <property type="entry name" value="Glycerate kinase, domain 1"/>
    <property type="match status" value="1"/>
</dbReference>
<evidence type="ECO:0000313" key="5">
    <source>
        <dbReference type="EMBL" id="ATC65800.1"/>
    </source>
</evidence>
<dbReference type="Proteomes" id="UP000217265">
    <property type="component" value="Chromosome"/>
</dbReference>
<dbReference type="Gene3D" id="3.90.1510.10">
    <property type="entry name" value="Glycerate kinase, domain 2"/>
    <property type="match status" value="1"/>
</dbReference>
<dbReference type="InterPro" id="IPR018197">
    <property type="entry name" value="Glycerate_kinase_RE-like"/>
</dbReference>
<name>A0A290QEY6_9BACT</name>
<dbReference type="OrthoDB" id="9774290at2"/>
<evidence type="ECO:0000256" key="1">
    <source>
        <dbReference type="ARBA" id="ARBA00006284"/>
    </source>
</evidence>
<comment type="similarity">
    <text evidence="1 4">Belongs to the glycerate kinase type-1 family.</text>
</comment>
<reference evidence="5 6" key="1">
    <citation type="submission" date="2017-09" db="EMBL/GenBank/DDBJ databases">
        <title>Complete genome sequence of Verrucomicrobial strain HZ-65, isolated from freshwater.</title>
        <authorList>
            <person name="Choi A."/>
        </authorList>
    </citation>
    <scope>NUCLEOTIDE SEQUENCE [LARGE SCALE GENOMIC DNA]</scope>
    <source>
        <strain evidence="5 6">HZ-65</strain>
    </source>
</reference>
<dbReference type="InterPro" id="IPR036129">
    <property type="entry name" value="Glycerate_kinase_sf"/>
</dbReference>
<proteinExistence type="inferred from homology"/>
<dbReference type="PANTHER" id="PTHR21599">
    <property type="entry name" value="GLYCERATE KINASE"/>
    <property type="match status" value="1"/>
</dbReference>
<accession>A0A290QEY6</accession>
<dbReference type="InterPro" id="IPR004381">
    <property type="entry name" value="Glycerate_kinase"/>
</dbReference>
<protein>
    <submittedName>
        <fullName evidence="5">Glycerate kinase</fullName>
    </submittedName>
</protein>
<evidence type="ECO:0000256" key="2">
    <source>
        <dbReference type="ARBA" id="ARBA00022679"/>
    </source>
</evidence>
<dbReference type="AlphaFoldDB" id="A0A290QEY6"/>
<dbReference type="KEGG" id="vbh:CMV30_18625"/>
<dbReference type="EMBL" id="CP023344">
    <property type="protein sequence ID" value="ATC65800.1"/>
    <property type="molecule type" value="Genomic_DNA"/>
</dbReference>
<dbReference type="GO" id="GO:0031388">
    <property type="term" value="P:organic acid phosphorylation"/>
    <property type="evidence" value="ECO:0007669"/>
    <property type="project" value="UniProtKB-UniRule"/>
</dbReference>
<gene>
    <name evidence="5" type="ORF">CMV30_18625</name>
</gene>
<keyword evidence="2 4" id="KW-0808">Transferase</keyword>
<evidence type="ECO:0000256" key="4">
    <source>
        <dbReference type="PIRNR" id="PIRNR006078"/>
    </source>
</evidence>
<keyword evidence="6" id="KW-1185">Reference proteome</keyword>
<evidence type="ECO:0000313" key="6">
    <source>
        <dbReference type="Proteomes" id="UP000217265"/>
    </source>
</evidence>